<gene>
    <name evidence="7" type="primary">alas2</name>
    <name evidence="7" type="ORF">NPIL_399921</name>
</gene>
<dbReference type="GO" id="GO:0042541">
    <property type="term" value="P:hemoglobin biosynthetic process"/>
    <property type="evidence" value="ECO:0007669"/>
    <property type="project" value="TreeGrafter"/>
</dbReference>
<evidence type="ECO:0000313" key="8">
    <source>
        <dbReference type="Proteomes" id="UP000887013"/>
    </source>
</evidence>
<organism evidence="7 8">
    <name type="scientific">Nephila pilipes</name>
    <name type="common">Giant wood spider</name>
    <name type="synonym">Nephila maculata</name>
    <dbReference type="NCBI Taxonomy" id="299642"/>
    <lineage>
        <taxon>Eukaryota</taxon>
        <taxon>Metazoa</taxon>
        <taxon>Ecdysozoa</taxon>
        <taxon>Arthropoda</taxon>
        <taxon>Chelicerata</taxon>
        <taxon>Arachnida</taxon>
        <taxon>Araneae</taxon>
        <taxon>Araneomorphae</taxon>
        <taxon>Entelegynae</taxon>
        <taxon>Araneoidea</taxon>
        <taxon>Nephilidae</taxon>
        <taxon>Nephila</taxon>
    </lineage>
</organism>
<feature type="chain" id="PRO_5036451632" evidence="5">
    <location>
        <begin position="16"/>
        <end position="347"/>
    </location>
</feature>
<dbReference type="Pfam" id="PF00155">
    <property type="entry name" value="Aminotran_1_2"/>
    <property type="match status" value="1"/>
</dbReference>
<evidence type="ECO:0000256" key="2">
    <source>
        <dbReference type="ARBA" id="ARBA00008392"/>
    </source>
</evidence>
<evidence type="ECO:0000259" key="6">
    <source>
        <dbReference type="Pfam" id="PF00155"/>
    </source>
</evidence>
<dbReference type="OrthoDB" id="10263824at2759"/>
<comment type="cofactor">
    <cofactor evidence="1">
        <name>pyridoxal 5'-phosphate</name>
        <dbReference type="ChEBI" id="CHEBI:597326"/>
    </cofactor>
</comment>
<dbReference type="SUPFAM" id="SSF53383">
    <property type="entry name" value="PLP-dependent transferases"/>
    <property type="match status" value="1"/>
</dbReference>
<dbReference type="Proteomes" id="UP000887013">
    <property type="component" value="Unassembled WGS sequence"/>
</dbReference>
<evidence type="ECO:0000256" key="3">
    <source>
        <dbReference type="ARBA" id="ARBA00022679"/>
    </source>
</evidence>
<comment type="caution">
    <text evidence="7">The sequence shown here is derived from an EMBL/GenBank/DDBJ whole genome shotgun (WGS) entry which is preliminary data.</text>
</comment>
<dbReference type="AlphaFoldDB" id="A0A8X6PSL2"/>
<keyword evidence="4" id="KW-0012">Acyltransferase</keyword>
<dbReference type="GO" id="GO:0030170">
    <property type="term" value="F:pyridoxal phosphate binding"/>
    <property type="evidence" value="ECO:0007669"/>
    <property type="project" value="InterPro"/>
</dbReference>
<keyword evidence="8" id="KW-1185">Reference proteome</keyword>
<evidence type="ECO:0000313" key="7">
    <source>
        <dbReference type="EMBL" id="GFT83287.1"/>
    </source>
</evidence>
<evidence type="ECO:0000256" key="5">
    <source>
        <dbReference type="SAM" id="SignalP"/>
    </source>
</evidence>
<keyword evidence="3" id="KW-0808">Transferase</keyword>
<dbReference type="InterPro" id="IPR050087">
    <property type="entry name" value="AON_synthase_class-II"/>
</dbReference>
<dbReference type="GO" id="GO:0003870">
    <property type="term" value="F:5-aminolevulinate synthase activity"/>
    <property type="evidence" value="ECO:0007669"/>
    <property type="project" value="TreeGrafter"/>
</dbReference>
<dbReference type="Gene3D" id="3.40.640.10">
    <property type="entry name" value="Type I PLP-dependent aspartate aminotransferase-like (Major domain)"/>
    <property type="match status" value="1"/>
</dbReference>
<name>A0A8X6PSL2_NEPPI</name>
<dbReference type="InterPro" id="IPR004839">
    <property type="entry name" value="Aminotransferase_I/II_large"/>
</dbReference>
<keyword evidence="5" id="KW-0732">Signal</keyword>
<feature type="domain" description="Aminotransferase class I/classII large" evidence="6">
    <location>
        <begin position="192"/>
        <end position="339"/>
    </location>
</feature>
<reference evidence="7" key="1">
    <citation type="submission" date="2020-08" db="EMBL/GenBank/DDBJ databases">
        <title>Multicomponent nature underlies the extraordinary mechanical properties of spider dragline silk.</title>
        <authorList>
            <person name="Kono N."/>
            <person name="Nakamura H."/>
            <person name="Mori M."/>
            <person name="Yoshida Y."/>
            <person name="Ohtoshi R."/>
            <person name="Malay A.D."/>
            <person name="Moran D.A.P."/>
            <person name="Tomita M."/>
            <person name="Numata K."/>
            <person name="Arakawa K."/>
        </authorList>
    </citation>
    <scope>NUCLEOTIDE SEQUENCE</scope>
</reference>
<sequence>MMCDFVHMFFKPCHAHLILLIGSGHTSAIMNSRNLANQLGPMAQHFLNAVINSGGTRKIANFSALKCPFISEFNPKFLANYGPSMMRIYADKCPFMRQYATTTDDPDNNEKSPIGKCPFPVNLRETSVEIQDDVIDLASKKQEKPGEFKYESFFKEEIAKKKLDHSYRIFKKVNRMASDFPRAHEYTNGEKKVTIWCSNDYLGISSHPQVLQAVIDAVIEHGTGAGGTRNISGNSTYHEELEKELASLHEKEAALIFSSCFVANDSTLFTLGKRLPGCHIFSDAGNHASMIQGIRNSGCAKHIFNHNDPEDLEKKLKSVDKKLPKIVAFETVHSMTGKLNLSKTISI</sequence>
<dbReference type="EMBL" id="BMAW01072503">
    <property type="protein sequence ID" value="GFT83287.1"/>
    <property type="molecule type" value="Genomic_DNA"/>
</dbReference>
<dbReference type="GO" id="GO:0048821">
    <property type="term" value="P:erythrocyte development"/>
    <property type="evidence" value="ECO:0007669"/>
    <property type="project" value="TreeGrafter"/>
</dbReference>
<dbReference type="GO" id="GO:0005739">
    <property type="term" value="C:mitochondrion"/>
    <property type="evidence" value="ECO:0007669"/>
    <property type="project" value="TreeGrafter"/>
</dbReference>
<dbReference type="InterPro" id="IPR015424">
    <property type="entry name" value="PyrdxlP-dep_Trfase"/>
</dbReference>
<comment type="similarity">
    <text evidence="2">Belongs to the class-II pyridoxal-phosphate-dependent aminotransferase family.</text>
</comment>
<proteinExistence type="inferred from homology"/>
<dbReference type="PANTHER" id="PTHR13693:SF102">
    <property type="entry name" value="2-AMINO-3-KETOBUTYRATE COENZYME A LIGASE, MITOCHONDRIAL"/>
    <property type="match status" value="1"/>
</dbReference>
<accession>A0A8X6PSL2</accession>
<dbReference type="GO" id="GO:0006783">
    <property type="term" value="P:heme biosynthetic process"/>
    <property type="evidence" value="ECO:0007669"/>
    <property type="project" value="TreeGrafter"/>
</dbReference>
<dbReference type="PANTHER" id="PTHR13693">
    <property type="entry name" value="CLASS II AMINOTRANSFERASE/8-AMINO-7-OXONONANOATE SYNTHASE"/>
    <property type="match status" value="1"/>
</dbReference>
<protein>
    <submittedName>
        <fullName evidence="7">5-aminolevulinate synthase, erythroid-specific, mitochondrial</fullName>
    </submittedName>
</protein>
<evidence type="ECO:0000256" key="4">
    <source>
        <dbReference type="ARBA" id="ARBA00023315"/>
    </source>
</evidence>
<feature type="signal peptide" evidence="5">
    <location>
        <begin position="1"/>
        <end position="15"/>
    </location>
</feature>
<dbReference type="InterPro" id="IPR015421">
    <property type="entry name" value="PyrdxlP-dep_Trfase_major"/>
</dbReference>
<evidence type="ECO:0000256" key="1">
    <source>
        <dbReference type="ARBA" id="ARBA00001933"/>
    </source>
</evidence>